<accession>A0A0F9EF34</accession>
<feature type="coiled-coil region" evidence="1">
    <location>
        <begin position="140"/>
        <end position="167"/>
    </location>
</feature>
<gene>
    <name evidence="3" type="ORF">LCGC14_2160960</name>
</gene>
<dbReference type="InterPro" id="IPR044925">
    <property type="entry name" value="His-Me_finger_sf"/>
</dbReference>
<organism evidence="3">
    <name type="scientific">marine sediment metagenome</name>
    <dbReference type="NCBI Taxonomy" id="412755"/>
    <lineage>
        <taxon>unclassified sequences</taxon>
        <taxon>metagenomes</taxon>
        <taxon>ecological metagenomes</taxon>
    </lineage>
</organism>
<dbReference type="EMBL" id="LAZR01027725">
    <property type="protein sequence ID" value="KKL64836.1"/>
    <property type="molecule type" value="Genomic_DNA"/>
</dbReference>
<reference evidence="3" key="1">
    <citation type="journal article" date="2015" name="Nature">
        <title>Complex archaea that bridge the gap between prokaryotes and eukaryotes.</title>
        <authorList>
            <person name="Spang A."/>
            <person name="Saw J.H."/>
            <person name="Jorgensen S.L."/>
            <person name="Zaremba-Niedzwiedzka K."/>
            <person name="Martijn J."/>
            <person name="Lind A.E."/>
            <person name="van Eijk R."/>
            <person name="Schleper C."/>
            <person name="Guy L."/>
            <person name="Ettema T.J."/>
        </authorList>
    </citation>
    <scope>NUCLEOTIDE SEQUENCE</scope>
</reference>
<evidence type="ECO:0000313" key="3">
    <source>
        <dbReference type="EMBL" id="KKL64836.1"/>
    </source>
</evidence>
<dbReference type="InterPro" id="IPR003615">
    <property type="entry name" value="HNH_nuc"/>
</dbReference>
<evidence type="ECO:0000256" key="1">
    <source>
        <dbReference type="SAM" id="Coils"/>
    </source>
</evidence>
<feature type="domain" description="HNH nuclease" evidence="2">
    <location>
        <begin position="96"/>
        <end position="137"/>
    </location>
</feature>
<protein>
    <recommendedName>
        <fullName evidence="2">HNH nuclease domain-containing protein</fullName>
    </recommendedName>
</protein>
<dbReference type="SUPFAM" id="SSF54060">
    <property type="entry name" value="His-Me finger endonucleases"/>
    <property type="match status" value="1"/>
</dbReference>
<keyword evidence="1" id="KW-0175">Coiled coil</keyword>
<evidence type="ECO:0000259" key="2">
    <source>
        <dbReference type="Pfam" id="PF13392"/>
    </source>
</evidence>
<dbReference type="Gene3D" id="3.90.75.20">
    <property type="match status" value="1"/>
</dbReference>
<sequence length="177" mass="20689">MGIIGDIRKHNKSCTGTSVWHACLDCGKERWVPLKRGVPKNQRCCRCANKPKVKRGADNHLWRGGITRSRGYVYIHTQPDNFFYPMVQTRGYIPEHRLVMAKHLGRCLHRWEIVHHKNHIKDDNRIENLQLVSDDRHKQITTLEMQIKKLKAENQVLREKLIVLEASPVPCDDASRR</sequence>
<dbReference type="Pfam" id="PF13392">
    <property type="entry name" value="HNH_3"/>
    <property type="match status" value="1"/>
</dbReference>
<name>A0A0F9EF34_9ZZZZ</name>
<dbReference type="AlphaFoldDB" id="A0A0F9EF34"/>
<comment type="caution">
    <text evidence="3">The sequence shown here is derived from an EMBL/GenBank/DDBJ whole genome shotgun (WGS) entry which is preliminary data.</text>
</comment>
<proteinExistence type="predicted"/>